<dbReference type="Proteomes" id="UP000284706">
    <property type="component" value="Unassembled WGS sequence"/>
</dbReference>
<evidence type="ECO:0000313" key="2">
    <source>
        <dbReference type="Proteomes" id="UP000284706"/>
    </source>
</evidence>
<protein>
    <submittedName>
        <fullName evidence="1">Uncharacterized protein</fullName>
    </submittedName>
</protein>
<sequence length="346" mass="38329">MASLRESRLKITEALLVDELLKLARSRMGGPDVESPEEDLPNLKKSLRLTLEYVNIGLSGSSYLAEIGLEMSFMVLLKEKMGALEALGMGIQSQPLSTDTIAGAPGSHGASEVQEPPPCPVKFAALKETLGMTDRPCQMGMGARLLVQAILVHLVSTASFHADGAEHALRTVIFSEFQLPRRSSSSSDSSAITEPSFVDYMLMTCNEDTADFLKRAPQVIFAYDYGRMSKYRPCFVYMTREKSIEMGLIYQVAVSVKEFCRQQREHFRGCVTNGEDWDFFACSVDHLNHDKATFSTLKTLNVHSKQGLAQVLGLLSDWVGVFACRLGCRQSLRRLCADRVWIGTAH</sequence>
<dbReference type="EMBL" id="NHYE01005325">
    <property type="protein sequence ID" value="PPQ74648.1"/>
    <property type="molecule type" value="Genomic_DNA"/>
</dbReference>
<evidence type="ECO:0000313" key="1">
    <source>
        <dbReference type="EMBL" id="PPQ74648.1"/>
    </source>
</evidence>
<dbReference type="InParanoid" id="A0A409W811"/>
<proteinExistence type="predicted"/>
<reference evidence="1 2" key="1">
    <citation type="journal article" date="2018" name="Evol. Lett.">
        <title>Horizontal gene cluster transfer increased hallucinogenic mushroom diversity.</title>
        <authorList>
            <person name="Reynolds H.T."/>
            <person name="Vijayakumar V."/>
            <person name="Gluck-Thaler E."/>
            <person name="Korotkin H.B."/>
            <person name="Matheny P.B."/>
            <person name="Slot J.C."/>
        </authorList>
    </citation>
    <scope>NUCLEOTIDE SEQUENCE [LARGE SCALE GENOMIC DNA]</scope>
    <source>
        <strain evidence="1 2">SRW20</strain>
    </source>
</reference>
<comment type="caution">
    <text evidence="1">The sequence shown here is derived from an EMBL/GenBank/DDBJ whole genome shotgun (WGS) entry which is preliminary data.</text>
</comment>
<dbReference type="AlphaFoldDB" id="A0A409W811"/>
<keyword evidence="2" id="KW-1185">Reference proteome</keyword>
<name>A0A409W811_9AGAR</name>
<dbReference type="OrthoDB" id="3248728at2759"/>
<accession>A0A409W811</accession>
<gene>
    <name evidence="1" type="ORF">CVT26_005693</name>
</gene>
<organism evidence="1 2">
    <name type="scientific">Gymnopilus dilepis</name>
    <dbReference type="NCBI Taxonomy" id="231916"/>
    <lineage>
        <taxon>Eukaryota</taxon>
        <taxon>Fungi</taxon>
        <taxon>Dikarya</taxon>
        <taxon>Basidiomycota</taxon>
        <taxon>Agaricomycotina</taxon>
        <taxon>Agaricomycetes</taxon>
        <taxon>Agaricomycetidae</taxon>
        <taxon>Agaricales</taxon>
        <taxon>Agaricineae</taxon>
        <taxon>Hymenogastraceae</taxon>
        <taxon>Gymnopilus</taxon>
    </lineage>
</organism>